<comment type="caution">
    <text evidence="2">The sequence shown here is derived from an EMBL/GenBank/DDBJ whole genome shotgun (WGS) entry which is preliminary data.</text>
</comment>
<evidence type="ECO:0000313" key="2">
    <source>
        <dbReference type="EMBL" id="HIY66556.1"/>
    </source>
</evidence>
<evidence type="ECO:0000256" key="1">
    <source>
        <dbReference type="SAM" id="Phobius"/>
    </source>
</evidence>
<protein>
    <recommendedName>
        <fullName evidence="4">Helicase/secretion neighborhood TadE-like protein</fullName>
    </recommendedName>
</protein>
<organism evidence="2 3">
    <name type="scientific">Candidatus Agrococcus pullicola</name>
    <dbReference type="NCBI Taxonomy" id="2838429"/>
    <lineage>
        <taxon>Bacteria</taxon>
        <taxon>Bacillati</taxon>
        <taxon>Actinomycetota</taxon>
        <taxon>Actinomycetes</taxon>
        <taxon>Micrococcales</taxon>
        <taxon>Microbacteriaceae</taxon>
        <taxon>Agrococcus</taxon>
    </lineage>
</organism>
<keyword evidence="1" id="KW-0472">Membrane</keyword>
<evidence type="ECO:0008006" key="4">
    <source>
        <dbReference type="Google" id="ProtNLM"/>
    </source>
</evidence>
<evidence type="ECO:0000313" key="3">
    <source>
        <dbReference type="Proteomes" id="UP000824005"/>
    </source>
</evidence>
<dbReference type="Proteomes" id="UP000824005">
    <property type="component" value="Unassembled WGS sequence"/>
</dbReference>
<reference evidence="2" key="2">
    <citation type="submission" date="2021-04" db="EMBL/GenBank/DDBJ databases">
        <authorList>
            <person name="Gilroy R."/>
        </authorList>
    </citation>
    <scope>NUCLEOTIDE SEQUENCE</scope>
    <source>
        <strain evidence="2">ChiGjej1B1-98</strain>
    </source>
</reference>
<name>A0A9D2C8V4_9MICO</name>
<reference evidence="2" key="1">
    <citation type="journal article" date="2021" name="PeerJ">
        <title>Extensive microbial diversity within the chicken gut microbiome revealed by metagenomics and culture.</title>
        <authorList>
            <person name="Gilroy R."/>
            <person name="Ravi A."/>
            <person name="Getino M."/>
            <person name="Pursley I."/>
            <person name="Horton D.L."/>
            <person name="Alikhan N.F."/>
            <person name="Baker D."/>
            <person name="Gharbi K."/>
            <person name="Hall N."/>
            <person name="Watson M."/>
            <person name="Adriaenssens E.M."/>
            <person name="Foster-Nyarko E."/>
            <person name="Jarju S."/>
            <person name="Secka A."/>
            <person name="Antonio M."/>
            <person name="Oren A."/>
            <person name="Chaudhuri R.R."/>
            <person name="La Ragione R."/>
            <person name="Hildebrand F."/>
            <person name="Pallen M.J."/>
        </authorList>
    </citation>
    <scope>NUCLEOTIDE SEQUENCE</scope>
    <source>
        <strain evidence="2">ChiGjej1B1-98</strain>
    </source>
</reference>
<sequence>MKFIAWPDAPAGRLSSFDWRSDAGGGGVLALTIVFAAVMITGAIVVASLAVVAGARSAAVADSAALAAATAVAGYSDADPCGAAAEVAAANGARLTACEVHGTAVTVGCEIRMGGIWVPAASRAGQPVEERDEP</sequence>
<accession>A0A9D2C8V4</accession>
<dbReference type="NCBIfam" id="TIGR03816">
    <property type="entry name" value="tadE_like_DECH"/>
    <property type="match status" value="1"/>
</dbReference>
<keyword evidence="1" id="KW-1133">Transmembrane helix</keyword>
<dbReference type="EMBL" id="DXDC01000298">
    <property type="protein sequence ID" value="HIY66556.1"/>
    <property type="molecule type" value="Genomic_DNA"/>
</dbReference>
<proteinExistence type="predicted"/>
<dbReference type="InterPro" id="IPR021202">
    <property type="entry name" value="Rv3654c-like"/>
</dbReference>
<feature type="transmembrane region" description="Helical" evidence="1">
    <location>
        <begin position="28"/>
        <end position="53"/>
    </location>
</feature>
<gene>
    <name evidence="2" type="ORF">H9830_09795</name>
</gene>
<keyword evidence="1" id="KW-0812">Transmembrane</keyword>
<dbReference type="AlphaFoldDB" id="A0A9D2C8V4"/>